<reference evidence="2 3" key="1">
    <citation type="submission" date="2023-05" db="EMBL/GenBank/DDBJ databases">
        <title>B98-5 Cell Line De Novo Hybrid Assembly: An Optical Mapping Approach.</title>
        <authorList>
            <person name="Kananen K."/>
            <person name="Auerbach J.A."/>
            <person name="Kautto E."/>
            <person name="Blachly J.S."/>
        </authorList>
    </citation>
    <scope>NUCLEOTIDE SEQUENCE [LARGE SCALE GENOMIC DNA]</scope>
    <source>
        <strain evidence="2">B95-8</strain>
        <tissue evidence="2">Cell line</tissue>
    </source>
</reference>
<sequence>MNIQKPASEVKKREFQVLGAVQAKSWERAGPRNREFKNVGLGSSPWDSSEPLMAPSLGGLDGDQQPLAQPLNWASKSEDLLFFVNHSVLHPGVRLQGSW</sequence>
<keyword evidence="3" id="KW-1185">Reference proteome</keyword>
<dbReference type="Proteomes" id="UP001266305">
    <property type="component" value="Unassembled WGS sequence"/>
</dbReference>
<organism evidence="2 3">
    <name type="scientific">Saguinus oedipus</name>
    <name type="common">Cotton-top tamarin</name>
    <name type="synonym">Oedipomidas oedipus</name>
    <dbReference type="NCBI Taxonomy" id="9490"/>
    <lineage>
        <taxon>Eukaryota</taxon>
        <taxon>Metazoa</taxon>
        <taxon>Chordata</taxon>
        <taxon>Craniata</taxon>
        <taxon>Vertebrata</taxon>
        <taxon>Euteleostomi</taxon>
        <taxon>Mammalia</taxon>
        <taxon>Eutheria</taxon>
        <taxon>Euarchontoglires</taxon>
        <taxon>Primates</taxon>
        <taxon>Haplorrhini</taxon>
        <taxon>Platyrrhini</taxon>
        <taxon>Cebidae</taxon>
        <taxon>Callitrichinae</taxon>
        <taxon>Saguinus</taxon>
    </lineage>
</organism>
<evidence type="ECO:0000313" key="2">
    <source>
        <dbReference type="EMBL" id="KAK2093794.1"/>
    </source>
</evidence>
<gene>
    <name evidence="2" type="ORF">P7K49_027532</name>
</gene>
<feature type="region of interest" description="Disordered" evidence="1">
    <location>
        <begin position="36"/>
        <end position="63"/>
    </location>
</feature>
<accession>A0ABQ9U9Q1</accession>
<proteinExistence type="predicted"/>
<dbReference type="EMBL" id="JASSZA010000014">
    <property type="protein sequence ID" value="KAK2093794.1"/>
    <property type="molecule type" value="Genomic_DNA"/>
</dbReference>
<protein>
    <submittedName>
        <fullName evidence="2">Uncharacterized protein</fullName>
    </submittedName>
</protein>
<name>A0ABQ9U9Q1_SAGOE</name>
<comment type="caution">
    <text evidence="2">The sequence shown here is derived from an EMBL/GenBank/DDBJ whole genome shotgun (WGS) entry which is preliminary data.</text>
</comment>
<evidence type="ECO:0000256" key="1">
    <source>
        <dbReference type="SAM" id="MobiDB-lite"/>
    </source>
</evidence>
<evidence type="ECO:0000313" key="3">
    <source>
        <dbReference type="Proteomes" id="UP001266305"/>
    </source>
</evidence>